<dbReference type="GO" id="GO:0005524">
    <property type="term" value="F:ATP binding"/>
    <property type="evidence" value="ECO:0007669"/>
    <property type="project" value="UniProtKB-KW"/>
</dbReference>
<dbReference type="InterPro" id="IPR011006">
    <property type="entry name" value="CheY-like_superfamily"/>
</dbReference>
<keyword evidence="10" id="KW-0547">Nucleotide-binding</keyword>
<feature type="domain" description="PAS" evidence="21">
    <location>
        <begin position="279"/>
        <end position="327"/>
    </location>
</feature>
<comment type="subcellular location">
    <subcellularLocation>
        <location evidence="2">Cell inner membrane</location>
        <topology evidence="2">Multi-pass membrane protein</topology>
    </subcellularLocation>
</comment>
<evidence type="ECO:0000313" key="23">
    <source>
        <dbReference type="EMBL" id="GBF44057.1"/>
    </source>
</evidence>
<dbReference type="Pfam" id="PF02518">
    <property type="entry name" value="HATPase_c"/>
    <property type="match status" value="1"/>
</dbReference>
<dbReference type="InterPro" id="IPR001610">
    <property type="entry name" value="PAC"/>
</dbReference>
<feature type="domain" description="PAS" evidence="21">
    <location>
        <begin position="153"/>
        <end position="224"/>
    </location>
</feature>
<dbReference type="Pfam" id="PF00072">
    <property type="entry name" value="Response_reg"/>
    <property type="match status" value="2"/>
</dbReference>
<dbReference type="SUPFAM" id="SSF52172">
    <property type="entry name" value="CheY-like"/>
    <property type="match status" value="2"/>
</dbReference>
<protein>
    <recommendedName>
        <fullName evidence="17">Sensory/regulatory protein RpfC</fullName>
        <ecNumber evidence="3">2.7.13.3</ecNumber>
    </recommendedName>
</protein>
<name>A0A2P2DHD7_9LEPT</name>
<evidence type="ECO:0000256" key="1">
    <source>
        <dbReference type="ARBA" id="ARBA00000085"/>
    </source>
</evidence>
<evidence type="ECO:0000256" key="6">
    <source>
        <dbReference type="ARBA" id="ARBA00022553"/>
    </source>
</evidence>
<evidence type="ECO:0000256" key="4">
    <source>
        <dbReference type="ARBA" id="ARBA00022475"/>
    </source>
</evidence>
<keyword evidence="8" id="KW-0812">Transmembrane</keyword>
<comment type="catalytic activity">
    <reaction evidence="1">
        <text>ATP + protein L-histidine = ADP + protein N-phospho-L-histidine.</text>
        <dbReference type="EC" id="2.7.13.3"/>
    </reaction>
</comment>
<feature type="domain" description="Histidine kinase" evidence="19">
    <location>
        <begin position="925"/>
        <end position="1146"/>
    </location>
</feature>
<evidence type="ECO:0000259" key="22">
    <source>
        <dbReference type="PROSITE" id="PS50113"/>
    </source>
</evidence>
<evidence type="ECO:0000256" key="8">
    <source>
        <dbReference type="ARBA" id="ARBA00022692"/>
    </source>
</evidence>
<evidence type="ECO:0000256" key="2">
    <source>
        <dbReference type="ARBA" id="ARBA00004429"/>
    </source>
</evidence>
<evidence type="ECO:0000256" key="15">
    <source>
        <dbReference type="ARBA" id="ARBA00023136"/>
    </source>
</evidence>
<dbReference type="CDD" id="cd00082">
    <property type="entry name" value="HisKA"/>
    <property type="match status" value="1"/>
</dbReference>
<dbReference type="Gene3D" id="3.30.450.20">
    <property type="entry name" value="PAS domain"/>
    <property type="match status" value="7"/>
</dbReference>
<dbReference type="EC" id="2.7.13.3" evidence="3"/>
<dbReference type="PROSITE" id="PS50112">
    <property type="entry name" value="PAS"/>
    <property type="match status" value="3"/>
</dbReference>
<evidence type="ECO:0000256" key="18">
    <source>
        <dbReference type="PROSITE-ProRule" id="PRU00169"/>
    </source>
</evidence>
<dbReference type="FunFam" id="2.10.70.100:FF:000001">
    <property type="entry name" value="Sensory transduction histidine kinase"/>
    <property type="match status" value="1"/>
</dbReference>
<dbReference type="Gene3D" id="1.10.287.130">
    <property type="match status" value="1"/>
</dbReference>
<dbReference type="Gene3D" id="2.10.70.100">
    <property type="match status" value="1"/>
</dbReference>
<comment type="caution">
    <text evidence="23">The sequence shown here is derived from an EMBL/GenBank/DDBJ whole genome shotgun (WGS) entry which is preliminary data.</text>
</comment>
<keyword evidence="5" id="KW-0997">Cell inner membrane</keyword>
<feature type="domain" description="PAC" evidence="22">
    <location>
        <begin position="855"/>
        <end position="907"/>
    </location>
</feature>
<dbReference type="Pfam" id="PF13426">
    <property type="entry name" value="PAS_9"/>
    <property type="match status" value="2"/>
</dbReference>
<sequence>MSSLERKSQIDRLVRIISSVCEVSNVAIIKFNQVNKKLVSKYGFHLLEEEEVLSLCQSLETNNKVSTQILEKLNPDFSDKPNLIPTPFFDSISMDSAKGQWFGKLYLIDFQKEIHPISPNKQESLHLLLQEIVGIIDTSDFQFSEKVPSPIYEHEFANQLLAKMADGFSVIDSNGKQILVNQAFLGMTGYSEEELIGQFPPYPYWPEEELEKINLAFTETFTAQKGNFELVFKRKSGERFPVVLSIGTLKNFAGKTDAFFANIREITDQKRKENQVTIAYKELEDITEAVNENSLVSVTDKNGILIKVNQKFCELSGYLETELIGKNHNILNSGFHSAEFWRELWKTISQGKYWKGEIKNKTKDGKEIWVSSVIKPILDSKGQIVRYLSIHQDITDVKLAEVALEESRSRYASIVQVLPDIIFRVSKDGVYLDYHANDVTNLILPPEKFLNKSILDTLPEFHAKQALEKIEETLRTNKLVTYEYELGEGNQTRYWEGRMVPAGKEEVLFIARDITTKTIALKELERNKSFLAQTNHVARVGGWDYNNLTGEITWSDIICEIHELPHGFIPTYKQMADFYTIESWSKLEKSIHLAMTEGTPYDMELQIRTSKGKLLWVRAIGNAEIKDQICVRLFGVLQDIDIEKKNQLRIQKSEESLRRAQQIAKMGSWELDLKTNQVVWTEELYNIYGFDPSKPPPPYEEQMKLFKTDSWGMLKSALDKTAKTGEPYELELETIQKDSNKGWMWVRGEAVKEKDKIIGLRGMAQNITDKKLREEKIMETSLRLDLATKAANVGVWDFDINENRLIWDDRMYVIYGITRESFTGVYEAWKSVLHPEDIERVESELQEALLGHHEFNTEYRIFWPDGSLHHIRASAIVIWNNAGKATRMIGANWDITMEKLFQESLKLAKEGADRANKAKSEFLANMSHEIRTPLNGVIGFTDLLKSTDLTPIQKQYVDNAIISGQALLEIINDVLDFSKIEAGMLHLEIIKTDLLDLAEKCIDIIKFSASKKNIEVILDFDFSMPRICFTDPVRLKQILTNLLSNAVKFTEFGEVELRINFEYINEKEGKYKFFVRDTGIGITEEQKNKLFKAFTQADTSTTRKFGGTGLGLVISEMIANKFNSTIILESEPGVGSTFSLEIHSEIVLGEVNGFKKIDTFKKCLILEDNDKCRMILERMMSLFRIDYETAPSVSSALQKIKNSGPFDLMIFNYDLPEFKALDGLTSIKEISILNKEKLNMILMQSASNEFSLNEELRNLGIGLSLLKPIKLRELYNYLYMGKIKNDDSIPSNIAENLELNHINKFGTVLIVDDIALNIQLLKMIIKKITPNLKIYEASNGADAVDTYKKILPNLVFMDVQMPEMDGFEVTKKIREWEQSQGIHCPIVALTAAAFREDEEKSISAGMSGFITKPIASIEIEKILSRNHLL</sequence>
<accession>A0A2P2DHD7</accession>
<reference evidence="24" key="1">
    <citation type="journal article" date="2019" name="Microbiol. Immunol.">
        <title>Molecular and phenotypic characterization of Leptospira johnsonii sp. nov., Leptospira ellinghausenii sp. nov. and Leptospira ryugenii sp. nov. isolated from soil and water in Japan.</title>
        <authorList>
            <person name="Masuzawa T."/>
            <person name="Saito M."/>
            <person name="Nakao R."/>
            <person name="Nikaido Y."/>
            <person name="Matsumoto M."/>
            <person name="Ogawa M."/>
            <person name="Yokoyama M."/>
            <person name="Hidaka Y."/>
            <person name="Tomita J."/>
            <person name="Sakakibara K."/>
            <person name="Suzuki K."/>
            <person name="Yasuda S."/>
            <person name="Sato H."/>
            <person name="Yamaguchi M."/>
            <person name="Yoshida S.I."/>
            <person name="Koizumi N."/>
            <person name="Kawamura Y."/>
        </authorList>
    </citation>
    <scope>NUCLEOTIDE SEQUENCE [LARGE SCALE GENOMIC DNA]</scope>
    <source>
        <strain evidence="24">E18</strain>
    </source>
</reference>
<keyword evidence="7" id="KW-0808">Transferase</keyword>
<dbReference type="InterPro" id="IPR005467">
    <property type="entry name" value="His_kinase_dom"/>
</dbReference>
<keyword evidence="24" id="KW-1185">Reference proteome</keyword>
<dbReference type="Proteomes" id="UP000245206">
    <property type="component" value="Unassembled WGS sequence"/>
</dbReference>
<dbReference type="Gene3D" id="3.30.565.10">
    <property type="entry name" value="Histidine kinase-like ATPase, C-terminal domain"/>
    <property type="match status" value="1"/>
</dbReference>
<keyword evidence="12" id="KW-0067">ATP-binding</keyword>
<keyword evidence="11" id="KW-0418">Kinase</keyword>
<evidence type="ECO:0000256" key="9">
    <source>
        <dbReference type="ARBA" id="ARBA00022737"/>
    </source>
</evidence>
<dbReference type="PANTHER" id="PTHR45339">
    <property type="entry name" value="HYBRID SIGNAL TRANSDUCTION HISTIDINE KINASE J"/>
    <property type="match status" value="1"/>
</dbReference>
<dbReference type="InterPro" id="IPR013655">
    <property type="entry name" value="PAS_fold_3"/>
</dbReference>
<dbReference type="SMART" id="SM00388">
    <property type="entry name" value="HisKA"/>
    <property type="match status" value="1"/>
</dbReference>
<dbReference type="PROSITE" id="PS50109">
    <property type="entry name" value="HIS_KIN"/>
    <property type="match status" value="1"/>
</dbReference>
<organism evidence="23 24">
    <name type="scientific">Leptospira ellinghausenii</name>
    <dbReference type="NCBI Taxonomy" id="1917822"/>
    <lineage>
        <taxon>Bacteria</taxon>
        <taxon>Pseudomonadati</taxon>
        <taxon>Spirochaetota</taxon>
        <taxon>Spirochaetia</taxon>
        <taxon>Leptospirales</taxon>
        <taxon>Leptospiraceae</taxon>
        <taxon>Leptospira</taxon>
    </lineage>
</organism>
<dbReference type="SMART" id="SM00091">
    <property type="entry name" value="PAS"/>
    <property type="match status" value="4"/>
</dbReference>
<evidence type="ECO:0000256" key="5">
    <source>
        <dbReference type="ARBA" id="ARBA00022519"/>
    </source>
</evidence>
<dbReference type="SMART" id="SM00448">
    <property type="entry name" value="REC"/>
    <property type="match status" value="2"/>
</dbReference>
<dbReference type="OrthoDB" id="6192248at2"/>
<comment type="caution">
    <text evidence="18">Lacks conserved residue(s) required for the propagation of feature annotation.</text>
</comment>
<feature type="domain" description="Response regulatory" evidence="20">
    <location>
        <begin position="1307"/>
        <end position="1427"/>
    </location>
</feature>
<dbReference type="InterPro" id="IPR001789">
    <property type="entry name" value="Sig_transdc_resp-reg_receiver"/>
</dbReference>
<dbReference type="Pfam" id="PF08448">
    <property type="entry name" value="PAS_4"/>
    <property type="match status" value="1"/>
</dbReference>
<dbReference type="InterPro" id="IPR003594">
    <property type="entry name" value="HATPase_dom"/>
</dbReference>
<dbReference type="SMART" id="SM00387">
    <property type="entry name" value="HATPase_c"/>
    <property type="match status" value="1"/>
</dbReference>
<evidence type="ECO:0000256" key="17">
    <source>
        <dbReference type="ARBA" id="ARBA00068150"/>
    </source>
</evidence>
<dbReference type="InterPro" id="IPR004358">
    <property type="entry name" value="Sig_transdc_His_kin-like_C"/>
</dbReference>
<dbReference type="InterPro" id="IPR035965">
    <property type="entry name" value="PAS-like_dom_sf"/>
</dbReference>
<keyword evidence="13" id="KW-1133">Transmembrane helix</keyword>
<dbReference type="CDD" id="cd17546">
    <property type="entry name" value="REC_hyHK_CKI1_RcsC-like"/>
    <property type="match status" value="1"/>
</dbReference>
<dbReference type="PANTHER" id="PTHR45339:SF1">
    <property type="entry name" value="HYBRID SIGNAL TRANSDUCTION HISTIDINE KINASE J"/>
    <property type="match status" value="1"/>
</dbReference>
<dbReference type="SMART" id="SM00086">
    <property type="entry name" value="PAC"/>
    <property type="match status" value="5"/>
</dbReference>
<feature type="domain" description="PAC" evidence="22">
    <location>
        <begin position="728"/>
        <end position="779"/>
    </location>
</feature>
<evidence type="ECO:0000256" key="11">
    <source>
        <dbReference type="ARBA" id="ARBA00022777"/>
    </source>
</evidence>
<evidence type="ECO:0000256" key="16">
    <source>
        <dbReference type="ARBA" id="ARBA00064003"/>
    </source>
</evidence>
<dbReference type="Gene3D" id="3.40.50.2300">
    <property type="match status" value="2"/>
</dbReference>
<dbReference type="InterPro" id="IPR036890">
    <property type="entry name" value="HATPase_C_sf"/>
</dbReference>
<dbReference type="InterPro" id="IPR013656">
    <property type="entry name" value="PAS_4"/>
</dbReference>
<evidence type="ECO:0000259" key="21">
    <source>
        <dbReference type="PROSITE" id="PS50112"/>
    </source>
</evidence>
<gene>
    <name evidence="23" type="ORF">LPTSP2_33600</name>
</gene>
<feature type="domain" description="PAC" evidence="22">
    <location>
        <begin position="354"/>
        <end position="406"/>
    </location>
</feature>
<feature type="domain" description="PAS" evidence="21">
    <location>
        <begin position="780"/>
        <end position="852"/>
    </location>
</feature>
<evidence type="ECO:0000313" key="24">
    <source>
        <dbReference type="Proteomes" id="UP000245206"/>
    </source>
</evidence>
<dbReference type="Pfam" id="PF00512">
    <property type="entry name" value="HisKA"/>
    <property type="match status" value="1"/>
</dbReference>
<evidence type="ECO:0000256" key="12">
    <source>
        <dbReference type="ARBA" id="ARBA00022840"/>
    </source>
</evidence>
<keyword evidence="15" id="KW-0472">Membrane</keyword>
<evidence type="ECO:0000256" key="3">
    <source>
        <dbReference type="ARBA" id="ARBA00012438"/>
    </source>
</evidence>
<keyword evidence="6 18" id="KW-0597">Phosphoprotein</keyword>
<dbReference type="SUPFAM" id="SSF55785">
    <property type="entry name" value="PYP-like sensor domain (PAS domain)"/>
    <property type="match status" value="6"/>
</dbReference>
<dbReference type="InterPro" id="IPR000700">
    <property type="entry name" value="PAS-assoc_C"/>
</dbReference>
<dbReference type="GO" id="GO:0005886">
    <property type="term" value="C:plasma membrane"/>
    <property type="evidence" value="ECO:0007669"/>
    <property type="project" value="UniProtKB-SubCell"/>
</dbReference>
<evidence type="ECO:0000259" key="20">
    <source>
        <dbReference type="PROSITE" id="PS50110"/>
    </source>
</evidence>
<dbReference type="InterPro" id="IPR036097">
    <property type="entry name" value="HisK_dim/P_sf"/>
</dbReference>
<dbReference type="PROSITE" id="PS50113">
    <property type="entry name" value="PAC"/>
    <property type="match status" value="4"/>
</dbReference>
<dbReference type="GO" id="GO:0000155">
    <property type="term" value="F:phosphorelay sensor kinase activity"/>
    <property type="evidence" value="ECO:0007669"/>
    <property type="project" value="InterPro"/>
</dbReference>
<dbReference type="SUPFAM" id="SSF55874">
    <property type="entry name" value="ATPase domain of HSP90 chaperone/DNA topoisomerase II/histidine kinase"/>
    <property type="match status" value="1"/>
</dbReference>
<evidence type="ECO:0000259" key="19">
    <source>
        <dbReference type="PROSITE" id="PS50109"/>
    </source>
</evidence>
<dbReference type="CDD" id="cd16922">
    <property type="entry name" value="HATPase_EvgS-ArcB-TorS-like"/>
    <property type="match status" value="1"/>
</dbReference>
<dbReference type="InterPro" id="IPR003661">
    <property type="entry name" value="HisK_dim/P_dom"/>
</dbReference>
<evidence type="ECO:0000256" key="10">
    <source>
        <dbReference type="ARBA" id="ARBA00022741"/>
    </source>
</evidence>
<dbReference type="PRINTS" id="PR00344">
    <property type="entry name" value="BCTRLSENSOR"/>
</dbReference>
<feature type="domain" description="Response regulatory" evidence="20">
    <location>
        <begin position="1162"/>
        <end position="1282"/>
    </location>
</feature>
<dbReference type="CDD" id="cd00130">
    <property type="entry name" value="PAS"/>
    <property type="match status" value="4"/>
</dbReference>
<feature type="domain" description="PAC" evidence="22">
    <location>
        <begin position="226"/>
        <end position="278"/>
    </location>
</feature>
<evidence type="ECO:0000256" key="13">
    <source>
        <dbReference type="ARBA" id="ARBA00022989"/>
    </source>
</evidence>
<keyword evidence="4" id="KW-1003">Cell membrane</keyword>
<evidence type="ECO:0000256" key="14">
    <source>
        <dbReference type="ARBA" id="ARBA00023012"/>
    </source>
</evidence>
<dbReference type="SUPFAM" id="SSF47384">
    <property type="entry name" value="Homodimeric domain of signal transducing histidine kinase"/>
    <property type="match status" value="1"/>
</dbReference>
<dbReference type="InterPro" id="IPR000014">
    <property type="entry name" value="PAS"/>
</dbReference>
<dbReference type="FunFam" id="3.30.565.10:FF:000010">
    <property type="entry name" value="Sensor histidine kinase RcsC"/>
    <property type="match status" value="1"/>
</dbReference>
<comment type="subunit">
    <text evidence="16">At low DSF concentrations, interacts with RpfF.</text>
</comment>
<evidence type="ECO:0000256" key="7">
    <source>
        <dbReference type="ARBA" id="ARBA00022679"/>
    </source>
</evidence>
<dbReference type="FunFam" id="1.10.287.130:FF:000002">
    <property type="entry name" value="Two-component osmosensing histidine kinase"/>
    <property type="match status" value="1"/>
</dbReference>
<keyword evidence="9" id="KW-0677">Repeat</keyword>
<dbReference type="NCBIfam" id="TIGR00229">
    <property type="entry name" value="sensory_box"/>
    <property type="match status" value="2"/>
</dbReference>
<dbReference type="Pfam" id="PF08447">
    <property type="entry name" value="PAS_3"/>
    <property type="match status" value="1"/>
</dbReference>
<dbReference type="EMBL" id="BFAZ01000010">
    <property type="protein sequence ID" value="GBF44057.1"/>
    <property type="molecule type" value="Genomic_DNA"/>
</dbReference>
<proteinExistence type="predicted"/>
<keyword evidence="14" id="KW-0902">Two-component regulatory system</keyword>
<dbReference type="PROSITE" id="PS50110">
    <property type="entry name" value="RESPONSE_REGULATORY"/>
    <property type="match status" value="2"/>
</dbReference>
<feature type="modified residue" description="4-aspartylphosphate" evidence="18">
    <location>
        <position position="1358"/>
    </location>
</feature>